<proteinExistence type="inferred from homology"/>
<keyword evidence="10" id="KW-1185">Reference proteome</keyword>
<feature type="transmembrane region" description="Helical" evidence="8">
    <location>
        <begin position="364"/>
        <end position="384"/>
    </location>
</feature>
<evidence type="ECO:0000256" key="1">
    <source>
        <dbReference type="ARBA" id="ARBA00004651"/>
    </source>
</evidence>
<reference evidence="9 10" key="1">
    <citation type="submission" date="2018-05" db="EMBL/GenBank/DDBJ databases">
        <title>Genomic Encyclopedia of Archaeal and Bacterial Type Strains, Phase II (KMG-II): from individual species to whole genera.</title>
        <authorList>
            <person name="Goeker M."/>
        </authorList>
    </citation>
    <scope>NUCLEOTIDE SEQUENCE [LARGE SCALE GENOMIC DNA]</scope>
    <source>
        <strain evidence="9 10">DSM 22214</strain>
    </source>
</reference>
<dbReference type="InterPro" id="IPR028362">
    <property type="entry name" value="AlgI"/>
</dbReference>
<feature type="transmembrane region" description="Helical" evidence="8">
    <location>
        <begin position="38"/>
        <end position="62"/>
    </location>
</feature>
<dbReference type="GO" id="GO:0016746">
    <property type="term" value="F:acyltransferase activity"/>
    <property type="evidence" value="ECO:0007669"/>
    <property type="project" value="UniProtKB-KW"/>
</dbReference>
<evidence type="ECO:0000313" key="10">
    <source>
        <dbReference type="Proteomes" id="UP000245489"/>
    </source>
</evidence>
<feature type="transmembrane region" description="Helical" evidence="8">
    <location>
        <begin position="7"/>
        <end position="26"/>
    </location>
</feature>
<comment type="similarity">
    <text evidence="2 7">Belongs to the membrane-bound acyltransferase family.</text>
</comment>
<organism evidence="9 10">
    <name type="scientific">Arcicella aurantiaca</name>
    <dbReference type="NCBI Taxonomy" id="591202"/>
    <lineage>
        <taxon>Bacteria</taxon>
        <taxon>Pseudomonadati</taxon>
        <taxon>Bacteroidota</taxon>
        <taxon>Cytophagia</taxon>
        <taxon>Cytophagales</taxon>
        <taxon>Flectobacillaceae</taxon>
        <taxon>Arcicella</taxon>
    </lineage>
</organism>
<dbReference type="InterPro" id="IPR004299">
    <property type="entry name" value="MBOAT_fam"/>
</dbReference>
<evidence type="ECO:0000256" key="3">
    <source>
        <dbReference type="ARBA" id="ARBA00022475"/>
    </source>
</evidence>
<keyword evidence="7 9" id="KW-0012">Acyltransferase</keyword>
<keyword evidence="3 7" id="KW-1003">Cell membrane</keyword>
<dbReference type="PANTHER" id="PTHR13285:SF18">
    <property type="entry name" value="PROTEIN-CYSTEINE N-PALMITOYLTRANSFERASE RASP"/>
    <property type="match status" value="1"/>
</dbReference>
<evidence type="ECO:0000313" key="9">
    <source>
        <dbReference type="EMBL" id="PWK24454.1"/>
    </source>
</evidence>
<evidence type="ECO:0000256" key="5">
    <source>
        <dbReference type="ARBA" id="ARBA00022989"/>
    </source>
</evidence>
<evidence type="ECO:0000256" key="7">
    <source>
        <dbReference type="PIRNR" id="PIRNR016636"/>
    </source>
</evidence>
<keyword evidence="4 8" id="KW-0812">Transmembrane</keyword>
<protein>
    <submittedName>
        <fullName evidence="9">D-alanyl-lipoteichoic acid acyltransferase DltB (MBOAT superfamily)</fullName>
    </submittedName>
</protein>
<dbReference type="PIRSF" id="PIRSF016636">
    <property type="entry name" value="AlgI_DltB"/>
    <property type="match status" value="1"/>
</dbReference>
<dbReference type="RefSeq" id="WP_109743683.1">
    <property type="nucleotide sequence ID" value="NZ_QGGO01000015.1"/>
</dbReference>
<dbReference type="InterPro" id="IPR024194">
    <property type="entry name" value="Ac/AlaTfrase_AlgI/DltB"/>
</dbReference>
<comment type="caution">
    <text evidence="9">The sequence shown here is derived from an EMBL/GenBank/DDBJ whole genome shotgun (WGS) entry which is preliminary data.</text>
</comment>
<evidence type="ECO:0000256" key="2">
    <source>
        <dbReference type="ARBA" id="ARBA00010323"/>
    </source>
</evidence>
<feature type="transmembrane region" description="Helical" evidence="8">
    <location>
        <begin position="426"/>
        <end position="445"/>
    </location>
</feature>
<sequence length="491" mass="57474">MLFNSIEFLIFFPIVTILYFVLPFRFRWALLLAASCYFYMAFVPIYMLILGFTIVVDYYAGIYIEQSEGKKRKFYLTLSLIANIGVLAIFKYYNFLNDNVTWLLKGFALENPIPYLKILLPIGLSFHTFQAMSYTIEVYRGNQKAERHFGIYSLYVMFYPQLVAGPIERPQNVLHQFYEKHSFDYQRVTDGLKLMAWGMFKKVVIADRLAVMVNQVYNDPYHQTGIPLIVATALFSIQIFCDFSGYSDIALGSAQVMGFELMKNFDRPYYSKTISEFWRRWHISLSTWFRDYLYFTMGGNRVSKWRREYNLFIVFLVSGIWHGASWNFVIWGAIHGFYLVFANQTATFRNKIVNAIGLPKFPTLYKIVQVITIFCLTSFAWIFFRAVDFKSASYIATHLFTGLGEQLQQIGTKAFIEKNIFLGQGITNFAMIVFALFVMEVVHFFQRGQSLRTVINQKPLLVRWVLYYGIILAILFLGMYDAPSQFIYFQF</sequence>
<feature type="transmembrane region" description="Helical" evidence="8">
    <location>
        <begin position="311"/>
        <end position="334"/>
    </location>
</feature>
<feature type="transmembrane region" description="Helical" evidence="8">
    <location>
        <begin position="465"/>
        <end position="482"/>
    </location>
</feature>
<evidence type="ECO:0000256" key="6">
    <source>
        <dbReference type="ARBA" id="ARBA00023136"/>
    </source>
</evidence>
<dbReference type="PANTHER" id="PTHR13285">
    <property type="entry name" value="ACYLTRANSFERASE"/>
    <property type="match status" value="1"/>
</dbReference>
<dbReference type="EMBL" id="QGGO01000015">
    <property type="protein sequence ID" value="PWK24454.1"/>
    <property type="molecule type" value="Genomic_DNA"/>
</dbReference>
<dbReference type="Pfam" id="PF03062">
    <property type="entry name" value="MBOAT"/>
    <property type="match status" value="1"/>
</dbReference>
<feature type="transmembrane region" description="Helical" evidence="8">
    <location>
        <begin position="74"/>
        <end position="93"/>
    </location>
</feature>
<accession>A0A316E1V6</accession>
<keyword evidence="7 9" id="KW-0808">Transferase</keyword>
<keyword evidence="6 7" id="KW-0472">Membrane</keyword>
<dbReference type="GO" id="GO:0042121">
    <property type="term" value="P:alginic acid biosynthetic process"/>
    <property type="evidence" value="ECO:0007669"/>
    <property type="project" value="InterPro"/>
</dbReference>
<name>A0A316E1V6_9BACT</name>
<evidence type="ECO:0000256" key="8">
    <source>
        <dbReference type="SAM" id="Phobius"/>
    </source>
</evidence>
<keyword evidence="5 8" id="KW-1133">Transmembrane helix</keyword>
<dbReference type="AlphaFoldDB" id="A0A316E1V6"/>
<comment type="subcellular location">
    <subcellularLocation>
        <location evidence="1">Cell membrane</location>
        <topology evidence="1">Multi-pass membrane protein</topology>
    </subcellularLocation>
</comment>
<dbReference type="Proteomes" id="UP000245489">
    <property type="component" value="Unassembled WGS sequence"/>
</dbReference>
<dbReference type="OrthoDB" id="9805788at2"/>
<dbReference type="PIRSF" id="PIRSF500217">
    <property type="entry name" value="AlgI"/>
    <property type="match status" value="1"/>
</dbReference>
<evidence type="ECO:0000256" key="4">
    <source>
        <dbReference type="ARBA" id="ARBA00022692"/>
    </source>
</evidence>
<gene>
    <name evidence="9" type="ORF">LV89_02967</name>
</gene>
<dbReference type="GO" id="GO:0005886">
    <property type="term" value="C:plasma membrane"/>
    <property type="evidence" value="ECO:0007669"/>
    <property type="project" value="UniProtKB-SubCell"/>
</dbReference>
<dbReference type="InterPro" id="IPR051085">
    <property type="entry name" value="MB_O-acyltransferase"/>
</dbReference>